<name>A0A2A9NV66_9AGAR</name>
<accession>A0A2A9NV66</accession>
<evidence type="ECO:0000313" key="7">
    <source>
        <dbReference type="Proteomes" id="UP000242287"/>
    </source>
</evidence>
<dbReference type="EMBL" id="KZ301987">
    <property type="protein sequence ID" value="PFH51553.1"/>
    <property type="molecule type" value="Genomic_DNA"/>
</dbReference>
<reference evidence="6 7" key="1">
    <citation type="submission" date="2014-02" db="EMBL/GenBank/DDBJ databases">
        <title>Transposable element dynamics among asymbiotic and ectomycorrhizal Amanita fungi.</title>
        <authorList>
            <consortium name="DOE Joint Genome Institute"/>
            <person name="Hess J."/>
            <person name="Skrede I."/>
            <person name="Wolfe B."/>
            <person name="LaButti K."/>
            <person name="Ohm R.A."/>
            <person name="Grigoriev I.V."/>
            <person name="Pringle A."/>
        </authorList>
    </citation>
    <scope>NUCLEOTIDE SEQUENCE [LARGE SCALE GENOMIC DNA]</scope>
    <source>
        <strain evidence="6 7">SKay4041</strain>
    </source>
</reference>
<dbReference type="Proteomes" id="UP000242287">
    <property type="component" value="Unassembled WGS sequence"/>
</dbReference>
<sequence>MLPCLQSLSGSPLFSQLRRSAARSIVVSAPRHIQKPPAFNKETRFTVTEPPHPEWEYGKGLPEHEKVWKQEGDASKLTWDLTTMVSKQVHFLKDVYPLLTSAIIPRPVAFVSTLSSDGIPNLAPFRCVIMCNQVGHNPPMLSVSFALSRRRPKDTRENILATKEFTVNIISESFVEAANTTSVESPVDMNEWVLSGLTMEPSIDIKPSFVRESAVSFECKLYSWQDIFGGSERSEVTATFVLGEIKRVHARRSVMHEDGISLDAGKLRPISRLGGNTFGRLTEGFELPRVSWKAVKDKYELLERGYDEK</sequence>
<dbReference type="STRING" id="703135.A0A2A9NV66"/>
<dbReference type="SMART" id="SM00903">
    <property type="entry name" value="Flavin_Reduct"/>
    <property type="match status" value="1"/>
</dbReference>
<evidence type="ECO:0000256" key="3">
    <source>
        <dbReference type="ARBA" id="ARBA00022643"/>
    </source>
</evidence>
<dbReference type="InterPro" id="IPR012349">
    <property type="entry name" value="Split_barrel_FMN-bd"/>
</dbReference>
<proteinExistence type="inferred from homology"/>
<dbReference type="InterPro" id="IPR002563">
    <property type="entry name" value="Flavin_Rdtase-like_dom"/>
</dbReference>
<keyword evidence="7" id="KW-1185">Reference proteome</keyword>
<dbReference type="SUPFAM" id="SSF50475">
    <property type="entry name" value="FMN-binding split barrel"/>
    <property type="match status" value="1"/>
</dbReference>
<evidence type="ECO:0000256" key="4">
    <source>
        <dbReference type="ARBA" id="ARBA00038054"/>
    </source>
</evidence>
<comment type="similarity">
    <text evidence="4">Belongs to the flavoredoxin family.</text>
</comment>
<organism evidence="6 7">
    <name type="scientific">Amanita thiersii Skay4041</name>
    <dbReference type="NCBI Taxonomy" id="703135"/>
    <lineage>
        <taxon>Eukaryota</taxon>
        <taxon>Fungi</taxon>
        <taxon>Dikarya</taxon>
        <taxon>Basidiomycota</taxon>
        <taxon>Agaricomycotina</taxon>
        <taxon>Agaricomycetes</taxon>
        <taxon>Agaricomycetidae</taxon>
        <taxon>Agaricales</taxon>
        <taxon>Pluteineae</taxon>
        <taxon>Amanitaceae</taxon>
        <taxon>Amanita</taxon>
    </lineage>
</organism>
<evidence type="ECO:0000256" key="2">
    <source>
        <dbReference type="ARBA" id="ARBA00022630"/>
    </source>
</evidence>
<evidence type="ECO:0000256" key="1">
    <source>
        <dbReference type="ARBA" id="ARBA00001917"/>
    </source>
</evidence>
<dbReference type="PANTHER" id="PTHR33798">
    <property type="entry name" value="FLAVOPROTEIN OXYGENASE"/>
    <property type="match status" value="1"/>
</dbReference>
<dbReference type="Pfam" id="PF01613">
    <property type="entry name" value="Flavin_Reduct"/>
    <property type="match status" value="1"/>
</dbReference>
<feature type="domain" description="Flavin reductase like" evidence="5">
    <location>
        <begin position="101"/>
        <end position="263"/>
    </location>
</feature>
<dbReference type="Gene3D" id="2.30.110.10">
    <property type="entry name" value="Electron Transport, Fmn-binding Protein, Chain A"/>
    <property type="match status" value="1"/>
</dbReference>
<dbReference type="OrthoDB" id="10250990at2759"/>
<keyword evidence="2" id="KW-0285">Flavoprotein</keyword>
<comment type="cofactor">
    <cofactor evidence="1">
        <name>FMN</name>
        <dbReference type="ChEBI" id="CHEBI:58210"/>
    </cofactor>
</comment>
<gene>
    <name evidence="6" type="ORF">AMATHDRAFT_142276</name>
</gene>
<evidence type="ECO:0000259" key="5">
    <source>
        <dbReference type="SMART" id="SM00903"/>
    </source>
</evidence>
<dbReference type="AlphaFoldDB" id="A0A2A9NV66"/>
<keyword evidence="3" id="KW-0288">FMN</keyword>
<protein>
    <recommendedName>
        <fullName evidence="5">Flavin reductase like domain-containing protein</fullName>
    </recommendedName>
</protein>
<evidence type="ECO:0000313" key="6">
    <source>
        <dbReference type="EMBL" id="PFH51553.1"/>
    </source>
</evidence>
<dbReference type="PANTHER" id="PTHR33798:SF5">
    <property type="entry name" value="FLAVIN REDUCTASE LIKE DOMAIN-CONTAINING PROTEIN"/>
    <property type="match status" value="1"/>
</dbReference>
<dbReference type="GO" id="GO:0010181">
    <property type="term" value="F:FMN binding"/>
    <property type="evidence" value="ECO:0007669"/>
    <property type="project" value="InterPro"/>
</dbReference>